<dbReference type="RefSeq" id="WP_194141454.1">
    <property type="nucleotide sequence ID" value="NZ_PRDM01000008.1"/>
</dbReference>
<keyword evidence="3" id="KW-1185">Reference proteome</keyword>
<evidence type="ECO:0000313" key="3">
    <source>
        <dbReference type="Proteomes" id="UP000640614"/>
    </source>
</evidence>
<comment type="caution">
    <text evidence="2">The sequence shown here is derived from an EMBL/GenBank/DDBJ whole genome shotgun (WGS) entry which is preliminary data.</text>
</comment>
<accession>A0ABR9TTI7</accession>
<evidence type="ECO:0000256" key="1">
    <source>
        <dbReference type="SAM" id="Phobius"/>
    </source>
</evidence>
<proteinExistence type="predicted"/>
<name>A0ABR9TTI7_9FLAO</name>
<feature type="transmembrane region" description="Helical" evidence="1">
    <location>
        <begin position="12"/>
        <end position="35"/>
    </location>
</feature>
<dbReference type="EMBL" id="PRDM01000008">
    <property type="protein sequence ID" value="MBE8728337.1"/>
    <property type="molecule type" value="Genomic_DNA"/>
</dbReference>
<keyword evidence="1" id="KW-0812">Transmembrane</keyword>
<reference evidence="2 3" key="1">
    <citation type="submission" date="2018-07" db="EMBL/GenBank/DDBJ databases">
        <title>Genome assembly of strain KB82.</title>
        <authorList>
            <person name="Kukolya J."/>
            <person name="Horvath B."/>
            <person name="Nagy I."/>
            <person name="Toth A."/>
        </authorList>
    </citation>
    <scope>NUCLEOTIDE SEQUENCE [LARGE SCALE GENOMIC DNA]</scope>
    <source>
        <strain evidence="2 3">Kb82</strain>
    </source>
</reference>
<gene>
    <name evidence="2" type="ORF">C4F50_25790</name>
</gene>
<dbReference type="Proteomes" id="UP000640614">
    <property type="component" value="Unassembled WGS sequence"/>
</dbReference>
<sequence>MQLTKKKGCIIILVGFILFFVMMCSTGIAMFKFALKEGGEQNKRDSLRKKEELRFDNLPVIKAALVDTNRIKTPFSKKEANVCFMNFGITTLHHRSRRGKNDISDRRYYVTEYATEFTLFKNREIKLLINGKEYVLKSKRIILTDVNYAREKRRAGNIGSIFSTKEKYDEVLFLEGHEKYREEYKITKEQLDEYLKELNVFCSFRDEYDMINCYYFSRFDSKNTPNDCDLFIENYHLKEIVYNVGDTISFKGKIVNNEVVPLY</sequence>
<protein>
    <submittedName>
        <fullName evidence="2">Uncharacterized protein</fullName>
    </submittedName>
</protein>
<organism evidence="2 3">
    <name type="scientific">Flavobacterium hungaricum</name>
    <dbReference type="NCBI Taxonomy" id="2082725"/>
    <lineage>
        <taxon>Bacteria</taxon>
        <taxon>Pseudomonadati</taxon>
        <taxon>Bacteroidota</taxon>
        <taxon>Flavobacteriia</taxon>
        <taxon>Flavobacteriales</taxon>
        <taxon>Flavobacteriaceae</taxon>
        <taxon>Flavobacterium</taxon>
    </lineage>
</organism>
<evidence type="ECO:0000313" key="2">
    <source>
        <dbReference type="EMBL" id="MBE8728337.1"/>
    </source>
</evidence>
<keyword evidence="1" id="KW-1133">Transmembrane helix</keyword>
<keyword evidence="1" id="KW-0472">Membrane</keyword>